<sequence>MLFTPGRGMHAWIQGRYGAAAMPAGLAIRRLALQQNGAAAA</sequence>
<protein>
    <submittedName>
        <fullName evidence="1">Uncharacterized protein</fullName>
    </submittedName>
</protein>
<evidence type="ECO:0000313" key="1">
    <source>
        <dbReference type="EMBL" id="KUG20686.1"/>
    </source>
</evidence>
<name>A0A0W8FJ08_9ZZZZ</name>
<proteinExistence type="predicted"/>
<accession>A0A0W8FJ08</accession>
<organism evidence="1">
    <name type="scientific">hydrocarbon metagenome</name>
    <dbReference type="NCBI Taxonomy" id="938273"/>
    <lineage>
        <taxon>unclassified sequences</taxon>
        <taxon>metagenomes</taxon>
        <taxon>ecological metagenomes</taxon>
    </lineage>
</organism>
<comment type="caution">
    <text evidence="1">The sequence shown here is derived from an EMBL/GenBank/DDBJ whole genome shotgun (WGS) entry which is preliminary data.</text>
</comment>
<dbReference type="AlphaFoldDB" id="A0A0W8FJ08"/>
<dbReference type="EMBL" id="LNQE01001155">
    <property type="protein sequence ID" value="KUG20686.1"/>
    <property type="molecule type" value="Genomic_DNA"/>
</dbReference>
<reference evidence="1" key="1">
    <citation type="journal article" date="2015" name="Proc. Natl. Acad. Sci. U.S.A.">
        <title>Networks of energetic and metabolic interactions define dynamics in microbial communities.</title>
        <authorList>
            <person name="Embree M."/>
            <person name="Liu J.K."/>
            <person name="Al-Bassam M.M."/>
            <person name="Zengler K."/>
        </authorList>
    </citation>
    <scope>NUCLEOTIDE SEQUENCE</scope>
</reference>
<gene>
    <name evidence="1" type="ORF">ASZ90_009576</name>
</gene>